<gene>
    <name evidence="2" type="ORF">HMPREF9473_03796</name>
</gene>
<dbReference type="OrthoDB" id="9802248at2"/>
<dbReference type="InterPro" id="IPR050855">
    <property type="entry name" value="NDM-1-like"/>
</dbReference>
<dbReference type="HOGENOM" id="CLU_066441_1_1_9"/>
<evidence type="ECO:0000313" key="2">
    <source>
        <dbReference type="EMBL" id="EHI58338.1"/>
    </source>
</evidence>
<dbReference type="Proteomes" id="UP000005384">
    <property type="component" value="Unassembled WGS sequence"/>
</dbReference>
<dbReference type="Gene3D" id="3.60.15.10">
    <property type="entry name" value="Ribonuclease Z/Hydroxyacylglutathione hydrolase-like"/>
    <property type="match status" value="1"/>
</dbReference>
<accession>G5IJW8</accession>
<proteinExistence type="predicted"/>
<dbReference type="PATRIC" id="fig|742737.3.peg.3776"/>
<dbReference type="AlphaFoldDB" id="G5IJW8"/>
<feature type="domain" description="Metallo-beta-lactamase" evidence="1">
    <location>
        <begin position="39"/>
        <end position="230"/>
    </location>
</feature>
<dbReference type="InterPro" id="IPR036866">
    <property type="entry name" value="RibonucZ/Hydroxyglut_hydro"/>
</dbReference>
<evidence type="ECO:0000313" key="3">
    <source>
        <dbReference type="Proteomes" id="UP000005384"/>
    </source>
</evidence>
<name>G5IJW8_9FIRM</name>
<dbReference type="PANTHER" id="PTHR42951:SF17">
    <property type="entry name" value="METALLO-BETA-LACTAMASE DOMAIN-CONTAINING PROTEIN"/>
    <property type="match status" value="1"/>
</dbReference>
<dbReference type="Pfam" id="PF00753">
    <property type="entry name" value="Lactamase_B"/>
    <property type="match status" value="1"/>
</dbReference>
<organism evidence="2 3">
    <name type="scientific">Hungatella hathewayi WAL-18680</name>
    <dbReference type="NCBI Taxonomy" id="742737"/>
    <lineage>
        <taxon>Bacteria</taxon>
        <taxon>Bacillati</taxon>
        <taxon>Bacillota</taxon>
        <taxon>Clostridia</taxon>
        <taxon>Lachnospirales</taxon>
        <taxon>Lachnospiraceae</taxon>
        <taxon>Hungatella</taxon>
    </lineage>
</organism>
<protein>
    <recommendedName>
        <fullName evidence="1">Metallo-beta-lactamase domain-containing protein</fullName>
    </recommendedName>
</protein>
<sequence length="278" mass="31677">MREMEAFLQRKKAFYEHPEQYLVKPFQIMGNLYFIGNQDVASYLIDTGDGLVILDTGYPTTQGMLVYSITALGFRVEDIRVILHTHGHFDHIGGTALLKELSHGVTYLGWRDAKMFEERPELSLKEYSGCPCFTLFTPDKVMGDGDVIRLGDTEITVRETPGHSDGTVSFFFRVEEGGNVYRCGLMGGSGLNTLTDAFIKTYGRSRARAEFLTSLEKLCEEKVDINLGNHTNQNFTMEKREQMEKASMEGRNPFVDSQEWKRFLDGTRRRYEEMVASP</sequence>
<dbReference type="RefSeq" id="WP_006781787.1">
    <property type="nucleotide sequence ID" value="NZ_CP040506.1"/>
</dbReference>
<reference evidence="2 3" key="1">
    <citation type="submission" date="2011-08" db="EMBL/GenBank/DDBJ databases">
        <title>The Genome Sequence of Clostridium hathewayi WAL-18680.</title>
        <authorList>
            <consortium name="The Broad Institute Genome Sequencing Platform"/>
            <person name="Earl A."/>
            <person name="Ward D."/>
            <person name="Feldgarden M."/>
            <person name="Gevers D."/>
            <person name="Finegold S.M."/>
            <person name="Summanen P.H."/>
            <person name="Molitoris D.R."/>
            <person name="Song M."/>
            <person name="Daigneault M."/>
            <person name="Allen-Vercoe E."/>
            <person name="Young S.K."/>
            <person name="Zeng Q."/>
            <person name="Gargeya S."/>
            <person name="Fitzgerald M."/>
            <person name="Haas B."/>
            <person name="Abouelleil A."/>
            <person name="Alvarado L."/>
            <person name="Arachchi H.M."/>
            <person name="Berlin A."/>
            <person name="Brown A."/>
            <person name="Chapman S.B."/>
            <person name="Chen Z."/>
            <person name="Dunbar C."/>
            <person name="Freedman E."/>
            <person name="Gearin G."/>
            <person name="Gellesch M."/>
            <person name="Goldberg J."/>
            <person name="Griggs A."/>
            <person name="Gujja S."/>
            <person name="Heiman D."/>
            <person name="Howarth C."/>
            <person name="Larson L."/>
            <person name="Lui A."/>
            <person name="MacDonald P.J.P."/>
            <person name="Montmayeur A."/>
            <person name="Murphy C."/>
            <person name="Neiman D."/>
            <person name="Pearson M."/>
            <person name="Priest M."/>
            <person name="Roberts A."/>
            <person name="Saif S."/>
            <person name="Shea T."/>
            <person name="Shenoy N."/>
            <person name="Sisk P."/>
            <person name="Stolte C."/>
            <person name="Sykes S."/>
            <person name="Wortman J."/>
            <person name="Nusbaum C."/>
            <person name="Birren B."/>
        </authorList>
    </citation>
    <scope>NUCLEOTIDE SEQUENCE [LARGE SCALE GENOMIC DNA]</scope>
    <source>
        <strain evidence="2 3">WAL-18680</strain>
    </source>
</reference>
<comment type="caution">
    <text evidence="2">The sequence shown here is derived from an EMBL/GenBank/DDBJ whole genome shotgun (WGS) entry which is preliminary data.</text>
</comment>
<dbReference type="InterPro" id="IPR001279">
    <property type="entry name" value="Metallo-B-lactamas"/>
</dbReference>
<dbReference type="EMBL" id="ADLN01000104">
    <property type="protein sequence ID" value="EHI58338.1"/>
    <property type="molecule type" value="Genomic_DNA"/>
</dbReference>
<dbReference type="SUPFAM" id="SSF56281">
    <property type="entry name" value="Metallo-hydrolase/oxidoreductase"/>
    <property type="match status" value="1"/>
</dbReference>
<evidence type="ECO:0000259" key="1">
    <source>
        <dbReference type="SMART" id="SM00849"/>
    </source>
</evidence>
<dbReference type="CDD" id="cd16280">
    <property type="entry name" value="metallo-hydrolase-like_MBL-fold"/>
    <property type="match status" value="1"/>
</dbReference>
<dbReference type="PANTHER" id="PTHR42951">
    <property type="entry name" value="METALLO-BETA-LACTAMASE DOMAIN-CONTAINING"/>
    <property type="match status" value="1"/>
</dbReference>
<keyword evidence="3" id="KW-1185">Reference proteome</keyword>
<dbReference type="SMART" id="SM00849">
    <property type="entry name" value="Lactamase_B"/>
    <property type="match status" value="1"/>
</dbReference>